<evidence type="ECO:0000313" key="3">
    <source>
        <dbReference type="EMBL" id="QQU00273.1"/>
    </source>
</evidence>
<dbReference type="GO" id="GO:0055085">
    <property type="term" value="P:transmembrane transport"/>
    <property type="evidence" value="ECO:0007669"/>
    <property type="project" value="InterPro"/>
</dbReference>
<accession>A0A9Q7E914</accession>
<dbReference type="Proteomes" id="UP000596202">
    <property type="component" value="Chromosome"/>
</dbReference>
<dbReference type="InterPro" id="IPR037682">
    <property type="entry name" value="TonB_C"/>
</dbReference>
<dbReference type="Pfam" id="PF03544">
    <property type="entry name" value="TonB_C"/>
    <property type="match status" value="1"/>
</dbReference>
<feature type="signal peptide" evidence="1">
    <location>
        <begin position="1"/>
        <end position="19"/>
    </location>
</feature>
<sequence length="145" mass="16427">MKIHLTIFLFIITLGSISAQTLVPTTTQKEQVQDDNDIYTLVDTPAKYPGGSTAFNQAFIDNFEPPKIDSSVRKLVFTIQFVVEKNGHVSQISVLKDFGYDIEQNVRAAFEKLDTWTPALINEKPVRYKMTFPFTVNPPIEKEAN</sequence>
<dbReference type="RefSeq" id="WP_006264857.1">
    <property type="nucleotide sequence ID" value="NZ_CP068108.1"/>
</dbReference>
<keyword evidence="1" id="KW-0732">Signal</keyword>
<dbReference type="AlphaFoldDB" id="A0A9Q7E914"/>
<evidence type="ECO:0000313" key="4">
    <source>
        <dbReference type="Proteomes" id="UP000596202"/>
    </source>
</evidence>
<dbReference type="Gene3D" id="3.30.1150.10">
    <property type="match status" value="1"/>
</dbReference>
<feature type="chain" id="PRO_5040294008" evidence="1">
    <location>
        <begin position="20"/>
        <end position="145"/>
    </location>
</feature>
<evidence type="ECO:0000259" key="2">
    <source>
        <dbReference type="Pfam" id="PF03544"/>
    </source>
</evidence>
<proteinExistence type="predicted"/>
<evidence type="ECO:0000256" key="1">
    <source>
        <dbReference type="SAM" id="SignalP"/>
    </source>
</evidence>
<dbReference type="SUPFAM" id="SSF74653">
    <property type="entry name" value="TolA/TonB C-terminal domain"/>
    <property type="match status" value="1"/>
</dbReference>
<feature type="domain" description="TonB C-terminal" evidence="2">
    <location>
        <begin position="78"/>
        <end position="134"/>
    </location>
</feature>
<organism evidence="3 4">
    <name type="scientific">Myroides odoratus</name>
    <name type="common">Flavobacterium odoratum</name>
    <dbReference type="NCBI Taxonomy" id="256"/>
    <lineage>
        <taxon>Bacteria</taxon>
        <taxon>Pseudomonadati</taxon>
        <taxon>Bacteroidota</taxon>
        <taxon>Flavobacteriia</taxon>
        <taxon>Flavobacteriales</taxon>
        <taxon>Flavobacteriaceae</taxon>
        <taxon>Myroides</taxon>
    </lineage>
</organism>
<name>A0A9Q7E914_MYROD</name>
<dbReference type="EMBL" id="CP068108">
    <property type="protein sequence ID" value="QQU00273.1"/>
    <property type="molecule type" value="Genomic_DNA"/>
</dbReference>
<reference evidence="3 4" key="1">
    <citation type="submission" date="2021-01" db="EMBL/GenBank/DDBJ databases">
        <title>FDA dAtabase for Regulatory Grade micrObial Sequences (FDA-ARGOS): Supporting development and validation of Infectious Disease Dx tests.</title>
        <authorList>
            <person name="Sproer C."/>
            <person name="Gronow S."/>
            <person name="Severitt S."/>
            <person name="Schroder I."/>
            <person name="Tallon L."/>
            <person name="Sadzewicz L."/>
            <person name="Zhao X."/>
            <person name="Boylan J."/>
            <person name="Ott S."/>
            <person name="Bowen H."/>
            <person name="Vavikolanu K."/>
            <person name="Mehta A."/>
            <person name="Aluvathingal J."/>
            <person name="Nadendla S."/>
            <person name="Lowell S."/>
            <person name="Myers T."/>
            <person name="Yan Y."/>
            <person name="Sichtig H."/>
        </authorList>
    </citation>
    <scope>NUCLEOTIDE SEQUENCE [LARGE SCALE GENOMIC DNA]</scope>
    <source>
        <strain evidence="3 4">FDAARGOS_1131</strain>
    </source>
</reference>
<gene>
    <name evidence="3" type="ORF">I6I88_00415</name>
</gene>
<protein>
    <submittedName>
        <fullName evidence="3">Energy transducer TonB</fullName>
    </submittedName>
</protein>
<dbReference type="GeneID" id="93526089"/>
<dbReference type="OrthoDB" id="1095452at2"/>